<feature type="compositionally biased region" description="Basic and acidic residues" evidence="1">
    <location>
        <begin position="154"/>
        <end position="163"/>
    </location>
</feature>
<sequence>MTDARIPSVIGISRASDDPSSGIQTSRGSSSDSLMSMSRGATSYMPLSAGGLAMIAQSADVGGITSGETMGIQVTQTLVHVKPEMEDFDMVEEKAELPDTMSENQVFLRDPSPDFRRPVPESQSSDVSVKGEPHRTPAEWEKRRPPENAIQTPEFHRTKPHDV</sequence>
<gene>
    <name evidence="2" type="ORF">V7S43_015484</name>
</gene>
<feature type="region of interest" description="Disordered" evidence="1">
    <location>
        <begin position="1"/>
        <end position="37"/>
    </location>
</feature>
<accession>A0ABD3EYC6</accession>
<protein>
    <submittedName>
        <fullName evidence="2">Uncharacterized protein</fullName>
    </submittedName>
</protein>
<dbReference type="EMBL" id="JBIMZQ010000046">
    <property type="protein sequence ID" value="KAL3659493.1"/>
    <property type="molecule type" value="Genomic_DNA"/>
</dbReference>
<name>A0ABD3EYC6_9STRA</name>
<evidence type="ECO:0000256" key="1">
    <source>
        <dbReference type="SAM" id="MobiDB-lite"/>
    </source>
</evidence>
<dbReference type="Proteomes" id="UP001632037">
    <property type="component" value="Unassembled WGS sequence"/>
</dbReference>
<dbReference type="AlphaFoldDB" id="A0ABD3EYC6"/>
<feature type="compositionally biased region" description="Basic and acidic residues" evidence="1">
    <location>
        <begin position="129"/>
        <end position="146"/>
    </location>
</feature>
<comment type="caution">
    <text evidence="2">The sequence shown here is derived from an EMBL/GenBank/DDBJ whole genome shotgun (WGS) entry which is preliminary data.</text>
</comment>
<feature type="compositionally biased region" description="Low complexity" evidence="1">
    <location>
        <begin position="20"/>
        <end position="37"/>
    </location>
</feature>
<keyword evidence="3" id="KW-1185">Reference proteome</keyword>
<organism evidence="2 3">
    <name type="scientific">Phytophthora oleae</name>
    <dbReference type="NCBI Taxonomy" id="2107226"/>
    <lineage>
        <taxon>Eukaryota</taxon>
        <taxon>Sar</taxon>
        <taxon>Stramenopiles</taxon>
        <taxon>Oomycota</taxon>
        <taxon>Peronosporomycetes</taxon>
        <taxon>Peronosporales</taxon>
        <taxon>Peronosporaceae</taxon>
        <taxon>Phytophthora</taxon>
    </lineage>
</organism>
<evidence type="ECO:0000313" key="2">
    <source>
        <dbReference type="EMBL" id="KAL3659493.1"/>
    </source>
</evidence>
<feature type="region of interest" description="Disordered" evidence="1">
    <location>
        <begin position="94"/>
        <end position="163"/>
    </location>
</feature>
<evidence type="ECO:0000313" key="3">
    <source>
        <dbReference type="Proteomes" id="UP001632037"/>
    </source>
</evidence>
<reference evidence="2 3" key="1">
    <citation type="submission" date="2024-09" db="EMBL/GenBank/DDBJ databases">
        <title>Genome sequencing and assembly of Phytophthora oleae, isolate VK10A, causative agent of rot of olive drupes.</title>
        <authorList>
            <person name="Conti Taguali S."/>
            <person name="Riolo M."/>
            <person name="La Spada F."/>
            <person name="Cacciola S.O."/>
            <person name="Dionisio G."/>
        </authorList>
    </citation>
    <scope>NUCLEOTIDE SEQUENCE [LARGE SCALE GENOMIC DNA]</scope>
    <source>
        <strain evidence="2 3">VK10A</strain>
    </source>
</reference>
<proteinExistence type="predicted"/>